<proteinExistence type="predicted"/>
<comment type="caution">
    <text evidence="4">The sequence shown here is derived from an EMBL/GenBank/DDBJ whole genome shotgun (WGS) entry which is preliminary data.</text>
</comment>
<gene>
    <name evidence="4" type="ORF">WMY93_001600</name>
</gene>
<evidence type="ECO:0000256" key="1">
    <source>
        <dbReference type="SAM" id="Coils"/>
    </source>
</evidence>
<protein>
    <recommendedName>
        <fullName evidence="3">NID domain-containing protein</fullName>
    </recommendedName>
</protein>
<dbReference type="Gene3D" id="3.30.70.330">
    <property type="match status" value="1"/>
</dbReference>
<feature type="compositionally biased region" description="Basic and acidic residues" evidence="2">
    <location>
        <begin position="70"/>
        <end position="84"/>
    </location>
</feature>
<feature type="compositionally biased region" description="Polar residues" evidence="2">
    <location>
        <begin position="49"/>
        <end position="63"/>
    </location>
</feature>
<dbReference type="InterPro" id="IPR009909">
    <property type="entry name" value="Nmi/IFP35_dom"/>
</dbReference>
<dbReference type="InterPro" id="IPR012677">
    <property type="entry name" value="Nucleotide-bd_a/b_plait_sf"/>
</dbReference>
<name>A0AAW0PTV8_9GOBI</name>
<dbReference type="EMBL" id="JBBPFD010000002">
    <property type="protein sequence ID" value="KAK7938274.1"/>
    <property type="molecule type" value="Genomic_DNA"/>
</dbReference>
<dbReference type="PANTHER" id="PTHR15225">
    <property type="entry name" value="INTERFERON-INDUCED PROTEIN 35/NMI N-MYC/STAT INTERACTING PROTEIN"/>
    <property type="match status" value="1"/>
</dbReference>
<feature type="compositionally biased region" description="Polar residues" evidence="2">
    <location>
        <begin position="239"/>
        <end position="262"/>
    </location>
</feature>
<feature type="domain" description="NID" evidence="3">
    <location>
        <begin position="161"/>
        <end position="235"/>
    </location>
</feature>
<organism evidence="4 5">
    <name type="scientific">Mugilogobius chulae</name>
    <name type="common">yellowstripe goby</name>
    <dbReference type="NCBI Taxonomy" id="88201"/>
    <lineage>
        <taxon>Eukaryota</taxon>
        <taxon>Metazoa</taxon>
        <taxon>Chordata</taxon>
        <taxon>Craniata</taxon>
        <taxon>Vertebrata</taxon>
        <taxon>Euteleostomi</taxon>
        <taxon>Actinopterygii</taxon>
        <taxon>Neopterygii</taxon>
        <taxon>Teleostei</taxon>
        <taxon>Neoteleostei</taxon>
        <taxon>Acanthomorphata</taxon>
        <taxon>Gobiaria</taxon>
        <taxon>Gobiiformes</taxon>
        <taxon>Gobioidei</taxon>
        <taxon>Gobiidae</taxon>
        <taxon>Gobionellinae</taxon>
        <taxon>Mugilogobius</taxon>
    </lineage>
</organism>
<evidence type="ECO:0000256" key="2">
    <source>
        <dbReference type="SAM" id="MobiDB-lite"/>
    </source>
</evidence>
<accession>A0AAW0PTV8</accession>
<keyword evidence="5" id="KW-1185">Reference proteome</keyword>
<dbReference type="Pfam" id="PF07292">
    <property type="entry name" value="NID"/>
    <property type="match status" value="1"/>
</dbReference>
<feature type="region of interest" description="Disordered" evidence="2">
    <location>
        <begin position="232"/>
        <end position="262"/>
    </location>
</feature>
<feature type="region of interest" description="Disordered" evidence="2">
    <location>
        <begin position="49"/>
        <end position="84"/>
    </location>
</feature>
<feature type="coiled-coil region" evidence="1">
    <location>
        <begin position="88"/>
        <end position="119"/>
    </location>
</feature>
<reference evidence="5" key="1">
    <citation type="submission" date="2024-04" db="EMBL/GenBank/DDBJ databases">
        <title>Salinicola lusitanus LLJ914,a marine bacterium isolated from the Okinawa Trough.</title>
        <authorList>
            <person name="Li J."/>
        </authorList>
    </citation>
    <scope>NUCLEOTIDE SEQUENCE [LARGE SCALE GENOMIC DNA]</scope>
</reference>
<evidence type="ECO:0000313" key="5">
    <source>
        <dbReference type="Proteomes" id="UP001460270"/>
    </source>
</evidence>
<evidence type="ECO:0000313" key="4">
    <source>
        <dbReference type="EMBL" id="KAK7938274.1"/>
    </source>
</evidence>
<dbReference type="Proteomes" id="UP001460270">
    <property type="component" value="Unassembled WGS sequence"/>
</dbReference>
<dbReference type="PANTHER" id="PTHR15225:SF1">
    <property type="entry name" value="INTERFERON-INDUCED 35 KDA PROTEIN"/>
    <property type="match status" value="1"/>
</dbReference>
<dbReference type="GO" id="GO:0005634">
    <property type="term" value="C:nucleus"/>
    <property type="evidence" value="ECO:0007669"/>
    <property type="project" value="TreeGrafter"/>
</dbReference>
<dbReference type="AlphaFoldDB" id="A0AAW0PTV8"/>
<sequence>MSSDEDFSLVVDPSEETLDGLRALIEIEKSKHAQLLDDQAELTHSISETQGLNQQFKSRAVTLQQDMDQDQDRGRDQEAQDQERVKLMQKEELEIRQELDRVSAQLQEEETTMERLRAQADVFSGAPERSLVFQGVTGKPQDGVSFLMEPTVEYPMEGGTALITFEEATVAQRVVSKRRHKVDLGGEFYINVEARAVPITVPSSVQDPGLKPASDGQSYSEDKLYIHFSKTRHGGEKWTSATCSPRAELQSSASSRTTSPDV</sequence>
<evidence type="ECO:0000259" key="3">
    <source>
        <dbReference type="Pfam" id="PF07292"/>
    </source>
</evidence>
<keyword evidence="1" id="KW-0175">Coiled coil</keyword>